<proteinExistence type="predicted"/>
<sequence length="90" mass="9933">MKINAKFVNPFIDAGMNVVKQIAGIDVRRGHLSYKGQPEPSYGVSIIIGVYGYLKGQVVYSMKTEVADKLVDKMTEDERTKLIALLEGGK</sequence>
<dbReference type="Gene3D" id="3.40.1550.10">
    <property type="entry name" value="CheC-like"/>
    <property type="match status" value="1"/>
</dbReference>
<evidence type="ECO:0000313" key="2">
    <source>
        <dbReference type="EMBL" id="KKL65541.1"/>
    </source>
</evidence>
<accession>A0A0F9EGY2</accession>
<evidence type="ECO:0008006" key="3">
    <source>
        <dbReference type="Google" id="ProtNLM"/>
    </source>
</evidence>
<comment type="caution">
    <text evidence="2">The sequence shown here is derived from an EMBL/GenBank/DDBJ whole genome shotgun (WGS) entry which is preliminary data.</text>
</comment>
<dbReference type="PANTHER" id="PTHR39452:SF1">
    <property type="entry name" value="CHEY-P PHOSPHATASE CHEX"/>
    <property type="match status" value="1"/>
</dbReference>
<dbReference type="InterPro" id="IPR028976">
    <property type="entry name" value="CheC-like_sf"/>
</dbReference>
<organism evidence="2">
    <name type="scientific">marine sediment metagenome</name>
    <dbReference type="NCBI Taxonomy" id="412755"/>
    <lineage>
        <taxon>unclassified sequences</taxon>
        <taxon>metagenomes</taxon>
        <taxon>ecological metagenomes</taxon>
    </lineage>
</organism>
<dbReference type="GO" id="GO:0006935">
    <property type="term" value="P:chemotaxis"/>
    <property type="evidence" value="ECO:0007669"/>
    <property type="project" value="UniProtKB-KW"/>
</dbReference>
<evidence type="ECO:0000256" key="1">
    <source>
        <dbReference type="ARBA" id="ARBA00022500"/>
    </source>
</evidence>
<dbReference type="PANTHER" id="PTHR39452">
    <property type="entry name" value="CHEY-P PHOSPHATASE CHEX"/>
    <property type="match status" value="1"/>
</dbReference>
<dbReference type="InterPro" id="IPR038756">
    <property type="entry name" value="CheX-like"/>
</dbReference>
<name>A0A0F9EGY2_9ZZZZ</name>
<protein>
    <recommendedName>
        <fullName evidence="3">Chemotaxis phosphatase CheX-like domain-containing protein</fullName>
    </recommendedName>
</protein>
<keyword evidence="1" id="KW-0145">Chemotaxis</keyword>
<dbReference type="CDD" id="cd17906">
    <property type="entry name" value="CheX"/>
    <property type="match status" value="1"/>
</dbReference>
<dbReference type="EMBL" id="LAZR01027500">
    <property type="protein sequence ID" value="KKL65541.1"/>
    <property type="molecule type" value="Genomic_DNA"/>
</dbReference>
<dbReference type="SUPFAM" id="SSF103039">
    <property type="entry name" value="CheC-like"/>
    <property type="match status" value="1"/>
</dbReference>
<gene>
    <name evidence="2" type="ORF">LCGC14_2153950</name>
</gene>
<reference evidence="2" key="1">
    <citation type="journal article" date="2015" name="Nature">
        <title>Complex archaea that bridge the gap between prokaryotes and eukaryotes.</title>
        <authorList>
            <person name="Spang A."/>
            <person name="Saw J.H."/>
            <person name="Jorgensen S.L."/>
            <person name="Zaremba-Niedzwiedzka K."/>
            <person name="Martijn J."/>
            <person name="Lind A.E."/>
            <person name="van Eijk R."/>
            <person name="Schleper C."/>
            <person name="Guy L."/>
            <person name="Ettema T.J."/>
        </authorList>
    </citation>
    <scope>NUCLEOTIDE SEQUENCE</scope>
</reference>
<dbReference type="AlphaFoldDB" id="A0A0F9EGY2"/>